<sequence length="117" mass="12513">MLPYPGLPQPQPPSTVSATGTSCGVGGARASPCQSVTRWQFLSRGVESASSGAALFTVYTQPFSNSEGLQVSSVSCGQKKHWLSATNVTLTVTQPLSIKAFLLHRMKACRRENRQNS</sequence>
<reference evidence="2" key="1">
    <citation type="thesis" date="2021" institute="BYU ScholarsArchive" country="Provo, UT, USA">
        <title>Applications of and Algorithms for Genome Assembly and Genomic Analyses with an Emphasis on Marine Teleosts.</title>
        <authorList>
            <person name="Pickett B.D."/>
        </authorList>
    </citation>
    <scope>NUCLEOTIDE SEQUENCE</scope>
    <source>
        <strain evidence="2">HI-2016</strain>
    </source>
</reference>
<organism evidence="2 3">
    <name type="scientific">Albula glossodonta</name>
    <name type="common">roundjaw bonefish</name>
    <dbReference type="NCBI Taxonomy" id="121402"/>
    <lineage>
        <taxon>Eukaryota</taxon>
        <taxon>Metazoa</taxon>
        <taxon>Chordata</taxon>
        <taxon>Craniata</taxon>
        <taxon>Vertebrata</taxon>
        <taxon>Euteleostomi</taxon>
        <taxon>Actinopterygii</taxon>
        <taxon>Neopterygii</taxon>
        <taxon>Teleostei</taxon>
        <taxon>Albuliformes</taxon>
        <taxon>Albulidae</taxon>
        <taxon>Albula</taxon>
    </lineage>
</organism>
<feature type="region of interest" description="Disordered" evidence="1">
    <location>
        <begin position="1"/>
        <end position="24"/>
    </location>
</feature>
<keyword evidence="3" id="KW-1185">Reference proteome</keyword>
<accession>A0A8T2NXJ4</accession>
<feature type="compositionally biased region" description="Pro residues" evidence="1">
    <location>
        <begin position="1"/>
        <end position="13"/>
    </location>
</feature>
<comment type="caution">
    <text evidence="2">The sequence shown here is derived from an EMBL/GenBank/DDBJ whole genome shotgun (WGS) entry which is preliminary data.</text>
</comment>
<gene>
    <name evidence="2" type="ORF">JZ751_012527</name>
</gene>
<proteinExistence type="predicted"/>
<evidence type="ECO:0000313" key="2">
    <source>
        <dbReference type="EMBL" id="KAG9344050.1"/>
    </source>
</evidence>
<name>A0A8T2NXJ4_9TELE</name>
<dbReference type="Proteomes" id="UP000824540">
    <property type="component" value="Unassembled WGS sequence"/>
</dbReference>
<evidence type="ECO:0000313" key="3">
    <source>
        <dbReference type="Proteomes" id="UP000824540"/>
    </source>
</evidence>
<dbReference type="AlphaFoldDB" id="A0A8T2NXJ4"/>
<protein>
    <submittedName>
        <fullName evidence="2">Uncharacterized protein</fullName>
    </submittedName>
</protein>
<evidence type="ECO:0000256" key="1">
    <source>
        <dbReference type="SAM" id="MobiDB-lite"/>
    </source>
</evidence>
<dbReference type="EMBL" id="JAFBMS010000021">
    <property type="protein sequence ID" value="KAG9344050.1"/>
    <property type="molecule type" value="Genomic_DNA"/>
</dbReference>